<evidence type="ECO:0000313" key="6">
    <source>
        <dbReference type="Proteomes" id="UP000308697"/>
    </source>
</evidence>
<dbReference type="InterPro" id="IPR022479">
    <property type="entry name" value="PqqD_bac"/>
</dbReference>
<comment type="caution">
    <text evidence="5">The sequence shown here is derived from an EMBL/GenBank/DDBJ whole genome shotgun (WGS) entry which is preliminary data.</text>
</comment>
<name>A0A4U0NXC7_9ACTN</name>
<keyword evidence="3" id="KW-0884">PQQ biosynthesis</keyword>
<comment type="subunit">
    <text evidence="2">Monomer. Interacts with PqqE.</text>
</comment>
<feature type="region of interest" description="Disordered" evidence="4">
    <location>
        <begin position="1"/>
        <end position="56"/>
    </location>
</feature>
<dbReference type="AlphaFoldDB" id="A0A4U0NXC7"/>
<accession>A0A4U0NXC7</accession>
<dbReference type="Proteomes" id="UP000308697">
    <property type="component" value="Unassembled WGS sequence"/>
</dbReference>
<feature type="compositionally biased region" description="Low complexity" evidence="4">
    <location>
        <begin position="22"/>
        <end position="48"/>
    </location>
</feature>
<sequence>MAGEGTAEAAPRTESSACTAEPYGATTAASAYAAEPSASTAEPPVSTTDAPSPPDWRPVLAPAVHLRHDRVRDTDLLVLPERVVVLRGNAGTVLRLCDGRREVSDIVVELMRRYPDAPVADEVPEFLGRMRGEGWLR</sequence>
<dbReference type="InterPro" id="IPR008792">
    <property type="entry name" value="PQQD"/>
</dbReference>
<protein>
    <submittedName>
        <fullName evidence="5">Pyrroloquinoline quinone biosynthesis peptide chaperone PqqD</fullName>
    </submittedName>
</protein>
<dbReference type="OrthoDB" id="7995890at2"/>
<comment type="pathway">
    <text evidence="1">Cofactor biosynthesis; pyrroloquinoline quinone biosynthesis.</text>
</comment>
<reference evidence="5 6" key="1">
    <citation type="submission" date="2019-04" db="EMBL/GenBank/DDBJ databases">
        <title>Streptomyces piniterrae sp. nov., a heliquinomycin-producing actinomycete isolated from rhizosphere soil of Pinus yunnanensis.</title>
        <authorList>
            <person name="Zhuang X."/>
            <person name="Zhao J."/>
        </authorList>
    </citation>
    <scope>NUCLEOTIDE SEQUENCE [LARGE SCALE GENOMIC DNA]</scope>
    <source>
        <strain evidence="6">jys28</strain>
    </source>
</reference>
<dbReference type="Pfam" id="PF05402">
    <property type="entry name" value="PqqD"/>
    <property type="match status" value="1"/>
</dbReference>
<evidence type="ECO:0000313" key="5">
    <source>
        <dbReference type="EMBL" id="TJZ59409.1"/>
    </source>
</evidence>
<dbReference type="Gene3D" id="1.10.10.1150">
    <property type="entry name" value="Coenzyme PQQ synthesis protein D (PqqD)"/>
    <property type="match status" value="1"/>
</dbReference>
<organism evidence="5 6">
    <name type="scientific">Streptomyces piniterrae</name>
    <dbReference type="NCBI Taxonomy" id="2571125"/>
    <lineage>
        <taxon>Bacteria</taxon>
        <taxon>Bacillati</taxon>
        <taxon>Actinomycetota</taxon>
        <taxon>Actinomycetes</taxon>
        <taxon>Kitasatosporales</taxon>
        <taxon>Streptomycetaceae</taxon>
        <taxon>Streptomyces</taxon>
    </lineage>
</organism>
<gene>
    <name evidence="5" type="primary">pqqD</name>
    <name evidence="5" type="ORF">FCH28_03505</name>
</gene>
<dbReference type="GO" id="GO:0018189">
    <property type="term" value="P:pyrroloquinoline quinone biosynthetic process"/>
    <property type="evidence" value="ECO:0007669"/>
    <property type="project" value="UniProtKB-UniPathway"/>
</dbReference>
<evidence type="ECO:0000256" key="3">
    <source>
        <dbReference type="ARBA" id="ARBA00022905"/>
    </source>
</evidence>
<evidence type="ECO:0000256" key="2">
    <source>
        <dbReference type="ARBA" id="ARBA00011741"/>
    </source>
</evidence>
<dbReference type="NCBIfam" id="TIGR03859">
    <property type="entry name" value="PQQ_PqqD"/>
    <property type="match status" value="1"/>
</dbReference>
<proteinExistence type="predicted"/>
<dbReference type="UniPathway" id="UPA00539"/>
<keyword evidence="6" id="KW-1185">Reference proteome</keyword>
<dbReference type="GO" id="GO:0048038">
    <property type="term" value="F:quinone binding"/>
    <property type="evidence" value="ECO:0007669"/>
    <property type="project" value="InterPro"/>
</dbReference>
<evidence type="ECO:0000256" key="1">
    <source>
        <dbReference type="ARBA" id="ARBA00004886"/>
    </source>
</evidence>
<dbReference type="EMBL" id="SUMB01000001">
    <property type="protein sequence ID" value="TJZ59409.1"/>
    <property type="molecule type" value="Genomic_DNA"/>
</dbReference>
<dbReference type="InterPro" id="IPR041881">
    <property type="entry name" value="PqqD_sf"/>
</dbReference>
<evidence type="ECO:0000256" key="4">
    <source>
        <dbReference type="SAM" id="MobiDB-lite"/>
    </source>
</evidence>